<dbReference type="AlphaFoldDB" id="A0A223RT43"/>
<evidence type="ECO:0000256" key="3">
    <source>
        <dbReference type="ARBA" id="ARBA00005096"/>
    </source>
</evidence>
<keyword evidence="6" id="KW-0479">Metal-binding</keyword>
<dbReference type="GO" id="GO:0046872">
    <property type="term" value="F:metal ion binding"/>
    <property type="evidence" value="ECO:0007669"/>
    <property type="project" value="UniProtKB-KW"/>
</dbReference>
<keyword evidence="7" id="KW-0560">Oxidoreductase</keyword>
<dbReference type="Pfam" id="PF07992">
    <property type="entry name" value="Pyr_redox_2"/>
    <property type="match status" value="1"/>
</dbReference>
<evidence type="ECO:0000256" key="4">
    <source>
        <dbReference type="ARBA" id="ARBA00010429"/>
    </source>
</evidence>
<evidence type="ECO:0000313" key="14">
    <source>
        <dbReference type="Proteomes" id="UP000215043"/>
    </source>
</evidence>
<evidence type="ECO:0000256" key="2">
    <source>
        <dbReference type="ARBA" id="ARBA00001966"/>
    </source>
</evidence>
<dbReference type="InterPro" id="IPR023753">
    <property type="entry name" value="FAD/NAD-binding_dom"/>
</dbReference>
<reference evidence="13 14" key="1">
    <citation type="submission" date="2017-08" db="EMBL/GenBank/DDBJ databases">
        <title>The complete genome sequence of moderately halophilic actinomycete Actinopolyspora erythraea YIM 90600, the producer of novel erythromycin, novel actinopolysporins A-C and tubercidin.</title>
        <authorList>
            <person name="Yin M."/>
            <person name="Tang S."/>
        </authorList>
    </citation>
    <scope>NUCLEOTIDE SEQUENCE [LARGE SCALE GENOMIC DNA]</scope>
    <source>
        <strain evidence="13 14">YIM 90600</strain>
    </source>
</reference>
<evidence type="ECO:0000256" key="10">
    <source>
        <dbReference type="SAM" id="MobiDB-lite"/>
    </source>
</evidence>
<name>A0A223RT43_9ACTN</name>
<evidence type="ECO:0000259" key="12">
    <source>
        <dbReference type="Pfam" id="PF07992"/>
    </source>
</evidence>
<evidence type="ECO:0000256" key="5">
    <source>
        <dbReference type="ARBA" id="ARBA00022617"/>
    </source>
</evidence>
<dbReference type="Gene3D" id="3.50.50.60">
    <property type="entry name" value="FAD/NAD(P)-binding domain"/>
    <property type="match status" value="2"/>
</dbReference>
<dbReference type="InterPro" id="IPR007419">
    <property type="entry name" value="BFD-like_2Fe2S-bd_dom"/>
</dbReference>
<dbReference type="SUPFAM" id="SSF51905">
    <property type="entry name" value="FAD/NAD(P)-binding domain"/>
    <property type="match status" value="2"/>
</dbReference>
<dbReference type="GO" id="GO:0051536">
    <property type="term" value="F:iron-sulfur cluster binding"/>
    <property type="evidence" value="ECO:0007669"/>
    <property type="project" value="UniProtKB-KW"/>
</dbReference>
<sequence length="473" mass="49125">MREPVHQPGPGSDQSHAGVQDVRGPARPRGGVVRRVVIAGRGPVAHRLAHELARHPVEVVVLGADRRRPAPNRVLLPGVLAGTLPVETVAMPPLPERVRTGARAVSVDREHRVVRTESGECVDYDDLVLATGTSSPVVPGDSALSLSTVDECVRLRERIDAGGRVVVSGGGVLGVRLAQTLARGGVGVDLVAAAGLLPGRVDPACAEVLARALDPSIRLRAGARIAEHRAGRVRLVDGTTIQATALVAPDGRPDGGLAVDAGLHVAECGGVVVDSELRTSDPRIRAVGGCTADPGSAEHAWDRADLLAALLSGQRPRRGGGPRTRLRAPGLDLLAVGDEPGEDEVVLSDPSSGRYARFVLRDGRIASAVLLGFPHATGVVNQCFDDGRELPGDLRALLFGPSAPDELSPSALPDDALVCRCNSVSKRVITSAWREGARSPEELSASTRAGTGCGTCASALTELCTWLNSEEAA</sequence>
<proteinExistence type="inferred from homology"/>
<evidence type="ECO:0000256" key="6">
    <source>
        <dbReference type="ARBA" id="ARBA00022723"/>
    </source>
</evidence>
<evidence type="ECO:0000256" key="7">
    <source>
        <dbReference type="ARBA" id="ARBA00023002"/>
    </source>
</evidence>
<evidence type="ECO:0000259" key="11">
    <source>
        <dbReference type="Pfam" id="PF04324"/>
    </source>
</evidence>
<organism evidence="13 14">
    <name type="scientific">Actinopolyspora erythraea</name>
    <dbReference type="NCBI Taxonomy" id="414996"/>
    <lineage>
        <taxon>Bacteria</taxon>
        <taxon>Bacillati</taxon>
        <taxon>Actinomycetota</taxon>
        <taxon>Actinomycetes</taxon>
        <taxon>Actinopolysporales</taxon>
        <taxon>Actinopolysporaceae</taxon>
        <taxon>Actinopolyspora</taxon>
    </lineage>
</organism>
<comment type="similarity">
    <text evidence="4">Belongs to the nitrite and sulfite reductase 4Fe-4S domain family.</text>
</comment>
<dbReference type="PANTHER" id="PTHR43809">
    <property type="entry name" value="NITRITE REDUCTASE (NADH) LARGE SUBUNIT"/>
    <property type="match status" value="1"/>
</dbReference>
<dbReference type="OrthoDB" id="9768666at2"/>
<gene>
    <name evidence="13" type="ORF">CDG81_12700</name>
</gene>
<dbReference type="PANTHER" id="PTHR43809:SF1">
    <property type="entry name" value="NITRITE REDUCTASE (NADH) LARGE SUBUNIT"/>
    <property type="match status" value="1"/>
</dbReference>
<dbReference type="EMBL" id="CP022752">
    <property type="protein sequence ID" value="ASU79004.1"/>
    <property type="molecule type" value="Genomic_DNA"/>
</dbReference>
<dbReference type="InterPro" id="IPR052034">
    <property type="entry name" value="NasD-like"/>
</dbReference>
<evidence type="ECO:0000256" key="1">
    <source>
        <dbReference type="ARBA" id="ARBA00001929"/>
    </source>
</evidence>
<dbReference type="InterPro" id="IPR041854">
    <property type="entry name" value="BFD-like_2Fe2S-bd_dom_sf"/>
</dbReference>
<feature type="domain" description="BFD-like [2Fe-2S]-binding" evidence="11">
    <location>
        <begin position="417"/>
        <end position="463"/>
    </location>
</feature>
<evidence type="ECO:0000256" key="8">
    <source>
        <dbReference type="ARBA" id="ARBA00023004"/>
    </source>
</evidence>
<keyword evidence="8" id="KW-0408">Iron</keyword>
<comment type="pathway">
    <text evidence="3">Nitrogen metabolism; nitrate reduction (assimilation).</text>
</comment>
<dbReference type="PRINTS" id="PR00368">
    <property type="entry name" value="FADPNR"/>
</dbReference>
<comment type="cofactor">
    <cofactor evidence="2">
        <name>[4Fe-4S] cluster</name>
        <dbReference type="ChEBI" id="CHEBI:49883"/>
    </cofactor>
</comment>
<keyword evidence="5" id="KW-0349">Heme</keyword>
<dbReference type="Pfam" id="PF04324">
    <property type="entry name" value="Fer2_BFD"/>
    <property type="match status" value="1"/>
</dbReference>
<dbReference type="KEGG" id="aey:CDG81_12700"/>
<protein>
    <submittedName>
        <fullName evidence="13">NAD(P)/FAD-dependent oxidoreductase</fullName>
    </submittedName>
</protein>
<accession>A0A223RT43</accession>
<dbReference type="Gene3D" id="1.10.10.1100">
    <property type="entry name" value="BFD-like [2Fe-2S]-binding domain"/>
    <property type="match status" value="1"/>
</dbReference>
<comment type="cofactor">
    <cofactor evidence="1">
        <name>siroheme</name>
        <dbReference type="ChEBI" id="CHEBI:60052"/>
    </cofactor>
</comment>
<evidence type="ECO:0000256" key="9">
    <source>
        <dbReference type="ARBA" id="ARBA00023014"/>
    </source>
</evidence>
<feature type="domain" description="FAD/NAD(P)-binding" evidence="12">
    <location>
        <begin position="35"/>
        <end position="303"/>
    </location>
</feature>
<keyword evidence="9" id="KW-0411">Iron-sulfur</keyword>
<evidence type="ECO:0000313" key="13">
    <source>
        <dbReference type="EMBL" id="ASU79004.1"/>
    </source>
</evidence>
<dbReference type="GO" id="GO:0016491">
    <property type="term" value="F:oxidoreductase activity"/>
    <property type="evidence" value="ECO:0007669"/>
    <property type="project" value="UniProtKB-KW"/>
</dbReference>
<feature type="region of interest" description="Disordered" evidence="10">
    <location>
        <begin position="1"/>
        <end position="28"/>
    </location>
</feature>
<dbReference type="InterPro" id="IPR036188">
    <property type="entry name" value="FAD/NAD-bd_sf"/>
</dbReference>
<dbReference type="Proteomes" id="UP000215043">
    <property type="component" value="Chromosome"/>
</dbReference>